<evidence type="ECO:0000256" key="4">
    <source>
        <dbReference type="ARBA" id="ARBA00022801"/>
    </source>
</evidence>
<feature type="chain" id="PRO_5043980747" evidence="7">
    <location>
        <begin position="25"/>
        <end position="349"/>
    </location>
</feature>
<evidence type="ECO:0000256" key="2">
    <source>
        <dbReference type="ARBA" id="ARBA00022670"/>
    </source>
</evidence>
<organism evidence="9 10">
    <name type="scientific">Segatella copri</name>
    <dbReference type="NCBI Taxonomy" id="165179"/>
    <lineage>
        <taxon>Bacteria</taxon>
        <taxon>Pseudomonadati</taxon>
        <taxon>Bacteroidota</taxon>
        <taxon>Bacteroidia</taxon>
        <taxon>Bacteroidales</taxon>
        <taxon>Prevotellaceae</taxon>
        <taxon>Segatella</taxon>
    </lineage>
</organism>
<dbReference type="RefSeq" id="WP_254971483.1">
    <property type="nucleotide sequence ID" value="NZ_JANDWU010000038.1"/>
</dbReference>
<dbReference type="InterPro" id="IPR044934">
    <property type="entry name" value="Streptopain_sf"/>
</dbReference>
<gene>
    <name evidence="9" type="ORF">NNC68_14215</name>
</gene>
<dbReference type="EMBL" id="JANDWU010000038">
    <property type="protein sequence ID" value="MCP9550613.1"/>
    <property type="molecule type" value="Genomic_DNA"/>
</dbReference>
<evidence type="ECO:0000256" key="7">
    <source>
        <dbReference type="SAM" id="SignalP"/>
    </source>
</evidence>
<dbReference type="Pfam" id="PF01640">
    <property type="entry name" value="Peptidase_C10"/>
    <property type="match status" value="1"/>
</dbReference>
<feature type="active site" description="Proton acceptor" evidence="6">
    <location>
        <position position="301"/>
    </location>
</feature>
<dbReference type="AlphaFoldDB" id="A0AAW5IBS1"/>
<evidence type="ECO:0000259" key="8">
    <source>
        <dbReference type="Pfam" id="PF13734"/>
    </source>
</evidence>
<accession>A0AAW5IBS1</accession>
<proteinExistence type="inferred from homology"/>
<dbReference type="PRINTS" id="PR00797">
    <property type="entry name" value="STREPTOPAIN"/>
</dbReference>
<comment type="caution">
    <text evidence="9">The sequence shown here is derived from an EMBL/GenBank/DDBJ whole genome shotgun (WGS) entry which is preliminary data.</text>
</comment>
<evidence type="ECO:0000256" key="1">
    <source>
        <dbReference type="ARBA" id="ARBA00009693"/>
    </source>
</evidence>
<name>A0AAW5IBS1_9BACT</name>
<evidence type="ECO:0000313" key="9">
    <source>
        <dbReference type="EMBL" id="MCP9550613.1"/>
    </source>
</evidence>
<dbReference type="Gene3D" id="3.90.70.50">
    <property type="entry name" value="Peptidase C10, streptopain"/>
    <property type="match status" value="1"/>
</dbReference>
<dbReference type="InterPro" id="IPR000200">
    <property type="entry name" value="Peptidase_C10"/>
</dbReference>
<keyword evidence="3 7" id="KW-0732">Signal</keyword>
<dbReference type="Pfam" id="PF13734">
    <property type="entry name" value="Inhibitor_I69"/>
    <property type="match status" value="1"/>
</dbReference>
<keyword evidence="4" id="KW-0378">Hydrolase</keyword>
<evidence type="ECO:0000256" key="5">
    <source>
        <dbReference type="ARBA" id="ARBA00022807"/>
    </source>
</evidence>
<dbReference type="GO" id="GO:0006508">
    <property type="term" value="P:proteolysis"/>
    <property type="evidence" value="ECO:0007669"/>
    <property type="project" value="UniProtKB-KW"/>
</dbReference>
<feature type="signal peptide" evidence="7">
    <location>
        <begin position="1"/>
        <end position="24"/>
    </location>
</feature>
<comment type="similarity">
    <text evidence="1">Belongs to the peptidase C10 family.</text>
</comment>
<dbReference type="GO" id="GO:0008234">
    <property type="term" value="F:cysteine-type peptidase activity"/>
    <property type="evidence" value="ECO:0007669"/>
    <property type="project" value="UniProtKB-KW"/>
</dbReference>
<dbReference type="Proteomes" id="UP001205506">
    <property type="component" value="Unassembled WGS sequence"/>
</dbReference>
<evidence type="ECO:0000256" key="3">
    <source>
        <dbReference type="ARBA" id="ARBA00022729"/>
    </source>
</evidence>
<sequence>MKRKLHFKNILALLLLLVYSPSEAKRITQWQAQQQAYSFWGKQMPQKARAKSRTANTASRSDAYYVFNNDAGGFVIIAGDDAVAPVLGYTSTGTFDAGNLPDGLKDLLKSYERQIAALANSNQANQTATRTGFSGEKLLNTAKWDQMAPFNKYTPNKYPVGCAATAGAIVMQYHGYPAKGTGSHSYKWDGKTLTAQFEHEYDWANMPARYDGTNAADFDGVARLMSDLGVAVDMQYAEDGSGSYISDLVAAMQKYFGYSKISHQMSIEAGSAEEWNEKLRGEIDANRPVLYAAFDSIGGGHAFVIDGYKDDSFSVNWGWGGLCNGFYHIGALNPQNEEGKPVASRYNVG</sequence>
<protein>
    <submittedName>
        <fullName evidence="9">C10 family peptidase</fullName>
    </submittedName>
</protein>
<feature type="active site" description="Nucleophile" evidence="6">
    <location>
        <position position="162"/>
    </location>
</feature>
<keyword evidence="5" id="KW-0788">Thiol protease</keyword>
<dbReference type="InterPro" id="IPR025896">
    <property type="entry name" value="Spi_Prtas-inh"/>
</dbReference>
<feature type="domain" description="Spi protease inhibitor" evidence="8">
    <location>
        <begin position="24"/>
        <end position="115"/>
    </location>
</feature>
<dbReference type="Gene3D" id="3.30.910.30">
    <property type="entry name" value="Peptidase C10 family"/>
    <property type="match status" value="1"/>
</dbReference>
<dbReference type="SUPFAM" id="SSF54001">
    <property type="entry name" value="Cysteine proteinases"/>
    <property type="match status" value="1"/>
</dbReference>
<dbReference type="InterPro" id="IPR038765">
    <property type="entry name" value="Papain-like_cys_pep_sf"/>
</dbReference>
<keyword evidence="2" id="KW-0645">Protease</keyword>
<reference evidence="9" key="1">
    <citation type="submission" date="2022-07" db="EMBL/GenBank/DDBJ databases">
        <title>Prevotella copri.</title>
        <authorList>
            <person name="Yang C."/>
        </authorList>
    </citation>
    <scope>NUCLEOTIDE SEQUENCE</scope>
    <source>
        <strain evidence="9">HF1805</strain>
    </source>
</reference>
<evidence type="ECO:0000313" key="10">
    <source>
        <dbReference type="Proteomes" id="UP001205506"/>
    </source>
</evidence>
<evidence type="ECO:0000256" key="6">
    <source>
        <dbReference type="PIRSR" id="PIRSR600200-1"/>
    </source>
</evidence>